<dbReference type="PRINTS" id="PR00455">
    <property type="entry name" value="HTHTETR"/>
</dbReference>
<sequence>MNTEITERQQEIINVSLELIAESGIQSLTIKNLAKKIGFAESAIYRHYENKIQILLAILDFFKQSTEHYFTNQLETNENAIIKIESLFHNHFTKFSNSPSLVSVIFSEEIFRNEVELTEKVKEIMNKNTTSLKTIIETGQRNGEIRTDIEAAHLSVMIMGSLRMFVKQWHMSNYNFNLIEKGSDFVNSIKILVKN</sequence>
<organism evidence="3">
    <name type="scientific">bioreactor metagenome</name>
    <dbReference type="NCBI Taxonomy" id="1076179"/>
    <lineage>
        <taxon>unclassified sequences</taxon>
        <taxon>metagenomes</taxon>
        <taxon>ecological metagenomes</taxon>
    </lineage>
</organism>
<accession>A0A645EGH0</accession>
<keyword evidence="1" id="KW-0238">DNA-binding</keyword>
<dbReference type="InterPro" id="IPR009057">
    <property type="entry name" value="Homeodomain-like_sf"/>
</dbReference>
<evidence type="ECO:0000313" key="3">
    <source>
        <dbReference type="EMBL" id="MPN00372.1"/>
    </source>
</evidence>
<comment type="caution">
    <text evidence="3">The sequence shown here is derived from an EMBL/GenBank/DDBJ whole genome shotgun (WGS) entry which is preliminary data.</text>
</comment>
<dbReference type="AlphaFoldDB" id="A0A645EGH0"/>
<dbReference type="InterPro" id="IPR001647">
    <property type="entry name" value="HTH_TetR"/>
</dbReference>
<dbReference type="EMBL" id="VSSQ01046408">
    <property type="protein sequence ID" value="MPN00372.1"/>
    <property type="molecule type" value="Genomic_DNA"/>
</dbReference>
<dbReference type="PANTHER" id="PTHR43479">
    <property type="entry name" value="ACREF/ENVCD OPERON REPRESSOR-RELATED"/>
    <property type="match status" value="1"/>
</dbReference>
<dbReference type="InterPro" id="IPR036271">
    <property type="entry name" value="Tet_transcr_reg_TetR-rel_C_sf"/>
</dbReference>
<dbReference type="InterPro" id="IPR013570">
    <property type="entry name" value="Tscrpt_reg_YsiA_C"/>
</dbReference>
<dbReference type="SUPFAM" id="SSF46689">
    <property type="entry name" value="Homeodomain-like"/>
    <property type="match status" value="1"/>
</dbReference>
<name>A0A645EGH0_9ZZZZ</name>
<dbReference type="Pfam" id="PF08359">
    <property type="entry name" value="TetR_C_4"/>
    <property type="match status" value="1"/>
</dbReference>
<gene>
    <name evidence="3" type="primary">fadR_11</name>
    <name evidence="3" type="ORF">SDC9_147566</name>
</gene>
<dbReference type="InterPro" id="IPR050624">
    <property type="entry name" value="HTH-type_Tx_Regulator"/>
</dbReference>
<dbReference type="Gene3D" id="1.10.357.10">
    <property type="entry name" value="Tetracycline Repressor, domain 2"/>
    <property type="match status" value="1"/>
</dbReference>
<evidence type="ECO:0000256" key="1">
    <source>
        <dbReference type="ARBA" id="ARBA00023125"/>
    </source>
</evidence>
<dbReference type="Pfam" id="PF00440">
    <property type="entry name" value="TetR_N"/>
    <property type="match status" value="1"/>
</dbReference>
<dbReference type="PROSITE" id="PS50977">
    <property type="entry name" value="HTH_TETR_2"/>
    <property type="match status" value="1"/>
</dbReference>
<evidence type="ECO:0000259" key="2">
    <source>
        <dbReference type="PROSITE" id="PS50977"/>
    </source>
</evidence>
<feature type="domain" description="HTH tetR-type" evidence="2">
    <location>
        <begin position="6"/>
        <end position="66"/>
    </location>
</feature>
<dbReference type="GO" id="GO:0003677">
    <property type="term" value="F:DNA binding"/>
    <property type="evidence" value="ECO:0007669"/>
    <property type="project" value="UniProtKB-KW"/>
</dbReference>
<proteinExistence type="predicted"/>
<dbReference type="SUPFAM" id="SSF48498">
    <property type="entry name" value="Tetracyclin repressor-like, C-terminal domain"/>
    <property type="match status" value="1"/>
</dbReference>
<reference evidence="3" key="1">
    <citation type="submission" date="2019-08" db="EMBL/GenBank/DDBJ databases">
        <authorList>
            <person name="Kucharzyk K."/>
            <person name="Murdoch R.W."/>
            <person name="Higgins S."/>
            <person name="Loffler F."/>
        </authorList>
    </citation>
    <scope>NUCLEOTIDE SEQUENCE</scope>
</reference>
<dbReference type="PANTHER" id="PTHR43479:SF11">
    <property type="entry name" value="ACREF_ENVCD OPERON REPRESSOR-RELATED"/>
    <property type="match status" value="1"/>
</dbReference>
<protein>
    <submittedName>
        <fullName evidence="3">Fatty acid metabolism regulator protein</fullName>
    </submittedName>
</protein>